<feature type="coiled-coil region" evidence="1">
    <location>
        <begin position="110"/>
        <end position="144"/>
    </location>
</feature>
<evidence type="ECO:0000256" key="2">
    <source>
        <dbReference type="SAM" id="MobiDB-lite"/>
    </source>
</evidence>
<evidence type="ECO:0000313" key="3">
    <source>
        <dbReference type="EMBL" id="KAG8628864.1"/>
    </source>
</evidence>
<organism evidence="3 4">
    <name type="scientific">Elsinoe batatas</name>
    <dbReference type="NCBI Taxonomy" id="2601811"/>
    <lineage>
        <taxon>Eukaryota</taxon>
        <taxon>Fungi</taxon>
        <taxon>Dikarya</taxon>
        <taxon>Ascomycota</taxon>
        <taxon>Pezizomycotina</taxon>
        <taxon>Dothideomycetes</taxon>
        <taxon>Dothideomycetidae</taxon>
        <taxon>Myriangiales</taxon>
        <taxon>Elsinoaceae</taxon>
        <taxon>Elsinoe</taxon>
    </lineage>
</organism>
<dbReference type="Proteomes" id="UP000809789">
    <property type="component" value="Unassembled WGS sequence"/>
</dbReference>
<name>A0A8K0L375_9PEZI</name>
<sequence length="414" mass="47150">MSDLGHLNDDRFGLKSPVSGSTLHEEAVPPTQHSTSEGTDQTQIIMGGAISSRSLEMSSHFTAIPTMSNPATHRIKRLFDELQGVDEDYGVLQRENKRLRSRLQTSQTAEKQSRTALDQLNTQVQELRTQNDDVQRQLLDATRKPQYATDGELRERMDSVFADLWNWAGEMISSVHHMQDQIVHKTHEKLRPTMPFHDSSTLSSTKMYHRALVINMVARLTHHQLDKSWYFGPTDGNSEMAGLSRRAGKFLNQHGDKGRQWITETLELMSRRDLDLVKDLSYARFLSALEVELKVWRGFRMSPELQVELEGIFFDLRALMQLIYLHPAAYNLNLSPVMSQEFKLSTFVEASHTDVSGNAVGAVEGEFQLIGKCFHALFKTSTEDGKPIKPLCIVKARVLTERVTELEPAHHKYY</sequence>
<proteinExistence type="predicted"/>
<keyword evidence="4" id="KW-1185">Reference proteome</keyword>
<feature type="compositionally biased region" description="Polar residues" evidence="2">
    <location>
        <begin position="31"/>
        <end position="42"/>
    </location>
</feature>
<feature type="compositionally biased region" description="Basic and acidic residues" evidence="2">
    <location>
        <begin position="1"/>
        <end position="13"/>
    </location>
</feature>
<dbReference type="OrthoDB" id="10293108at2759"/>
<dbReference type="AlphaFoldDB" id="A0A8K0L375"/>
<gene>
    <name evidence="3" type="ORF">KVT40_002729</name>
</gene>
<protein>
    <submittedName>
        <fullName evidence="3">Uncharacterized protein</fullName>
    </submittedName>
</protein>
<evidence type="ECO:0000313" key="4">
    <source>
        <dbReference type="Proteomes" id="UP000809789"/>
    </source>
</evidence>
<feature type="region of interest" description="Disordered" evidence="2">
    <location>
        <begin position="1"/>
        <end position="42"/>
    </location>
</feature>
<reference evidence="3" key="1">
    <citation type="submission" date="2021-07" db="EMBL/GenBank/DDBJ databases">
        <title>Elsinoe batatas strain:CRI-CJ2 Genome sequencing and assembly.</title>
        <authorList>
            <person name="Huang L."/>
        </authorList>
    </citation>
    <scope>NUCLEOTIDE SEQUENCE</scope>
    <source>
        <strain evidence="3">CRI-CJ2</strain>
    </source>
</reference>
<keyword evidence="1" id="KW-0175">Coiled coil</keyword>
<evidence type="ECO:0000256" key="1">
    <source>
        <dbReference type="SAM" id="Coils"/>
    </source>
</evidence>
<accession>A0A8K0L375</accession>
<dbReference type="EMBL" id="JAESVG020000003">
    <property type="protein sequence ID" value="KAG8628864.1"/>
    <property type="molecule type" value="Genomic_DNA"/>
</dbReference>
<comment type="caution">
    <text evidence="3">The sequence shown here is derived from an EMBL/GenBank/DDBJ whole genome shotgun (WGS) entry which is preliminary data.</text>
</comment>